<gene>
    <name evidence="4" type="ORF">MGWOODY_Tha1570</name>
</gene>
<evidence type="ECO:0000259" key="3">
    <source>
        <dbReference type="Pfam" id="PF02449"/>
    </source>
</evidence>
<dbReference type="Gene3D" id="3.20.20.80">
    <property type="entry name" value="Glycosidases"/>
    <property type="match status" value="1"/>
</dbReference>
<dbReference type="GO" id="GO:0004565">
    <property type="term" value="F:beta-galactosidase activity"/>
    <property type="evidence" value="ECO:0007669"/>
    <property type="project" value="InterPro"/>
</dbReference>
<keyword evidence="1" id="KW-0378">Hydrolase</keyword>
<sequence>MQTLNNKIGNKAPFKNASDALTSILFLVLSSLLLVGCGGGAAPIDLNPPSNSNDTPTTDPVVTDPVVTDPVVTDPVVTDPVVTDPVVTDPVVTDPVVTDPVVEPTYKVSGTFCSCGPTSQTNSSINRDTENLDYLDGVLVRISWADMNPQAGIYDWSYLDEQIGYAEQRNTKIALAILNGPYAPTWLAEEGATMFEYTLRGNVVSLPLPWDTVYLSYYQAFIEELGARYSGNEFIDLVHITNSTTNGFEMQYTFNSAQITDFETAGYTEELLINSWTTIIDAYATAFPNKPVDVEVHPVFFSDKIATDVVDHGLALYGKRFGVLAAWWSEHNAKNVYTSMFTILKNVQKESFAGVQLVGAVSTGLNPLTEDQLAAALQLAIDNGFYYMEIWNNDLANTQLSDLITSNDNLIEAHTSVQ</sequence>
<feature type="domain" description="Glycoside hydrolase family 42 N-terminal" evidence="3">
    <location>
        <begin position="133"/>
        <end position="246"/>
    </location>
</feature>
<name>A0A161JZN5_9ZZZZ</name>
<organism evidence="4">
    <name type="scientific">hydrothermal vent metagenome</name>
    <dbReference type="NCBI Taxonomy" id="652676"/>
    <lineage>
        <taxon>unclassified sequences</taxon>
        <taxon>metagenomes</taxon>
        <taxon>ecological metagenomes</taxon>
    </lineage>
</organism>
<evidence type="ECO:0000256" key="1">
    <source>
        <dbReference type="ARBA" id="ARBA00022801"/>
    </source>
</evidence>
<evidence type="ECO:0000313" key="4">
    <source>
        <dbReference type="EMBL" id="CUS40466.1"/>
    </source>
</evidence>
<dbReference type="EC" id="1.1.1.25" evidence="4"/>
<dbReference type="GO" id="GO:0004764">
    <property type="term" value="F:shikimate 3-dehydrogenase (NADP+) activity"/>
    <property type="evidence" value="ECO:0007669"/>
    <property type="project" value="UniProtKB-EC"/>
</dbReference>
<accession>A0A161JZN5</accession>
<dbReference type="InterPro" id="IPR017853">
    <property type="entry name" value="GH"/>
</dbReference>
<reference evidence="4" key="1">
    <citation type="submission" date="2015-10" db="EMBL/GenBank/DDBJ databases">
        <authorList>
            <person name="Gilbert D.G."/>
        </authorList>
    </citation>
    <scope>NUCLEOTIDE SEQUENCE</scope>
</reference>
<keyword evidence="4" id="KW-0560">Oxidoreductase</keyword>
<evidence type="ECO:0000256" key="2">
    <source>
        <dbReference type="ARBA" id="ARBA00023295"/>
    </source>
</evidence>
<protein>
    <submittedName>
        <fullName evidence="4">Shikimate 5-dehydrogenase I alpha</fullName>
        <ecNumber evidence="4">1.1.1.25</ecNumber>
    </submittedName>
</protein>
<keyword evidence="2" id="KW-0326">Glycosidase</keyword>
<proteinExistence type="predicted"/>
<dbReference type="SUPFAM" id="SSF51445">
    <property type="entry name" value="(Trans)glycosidases"/>
    <property type="match status" value="1"/>
</dbReference>
<dbReference type="Pfam" id="PF02449">
    <property type="entry name" value="Glyco_hydro_42"/>
    <property type="match status" value="1"/>
</dbReference>
<dbReference type="AlphaFoldDB" id="A0A161JZN5"/>
<dbReference type="GO" id="GO:0005975">
    <property type="term" value="P:carbohydrate metabolic process"/>
    <property type="evidence" value="ECO:0007669"/>
    <property type="project" value="InterPro"/>
</dbReference>
<dbReference type="GO" id="GO:0009341">
    <property type="term" value="C:beta-galactosidase complex"/>
    <property type="evidence" value="ECO:0007669"/>
    <property type="project" value="InterPro"/>
</dbReference>
<dbReference type="EMBL" id="CZQC01000015">
    <property type="protein sequence ID" value="CUS40466.1"/>
    <property type="molecule type" value="Genomic_DNA"/>
</dbReference>
<dbReference type="InterPro" id="IPR013529">
    <property type="entry name" value="Glyco_hydro_42_N"/>
</dbReference>